<name>A0A511MCH4_9NOCA</name>
<accession>A0A511MCH4</accession>
<comment type="caution">
    <text evidence="1">The sequence shown here is derived from an EMBL/GenBank/DDBJ whole genome shotgun (WGS) entry which is preliminary data.</text>
</comment>
<dbReference type="EMBL" id="BJXA01000009">
    <property type="protein sequence ID" value="GEM37466.1"/>
    <property type="molecule type" value="Genomic_DNA"/>
</dbReference>
<evidence type="ECO:0000313" key="1">
    <source>
        <dbReference type="EMBL" id="GEM37466.1"/>
    </source>
</evidence>
<keyword evidence="2" id="KW-1185">Reference proteome</keyword>
<dbReference type="PROSITE" id="PS51257">
    <property type="entry name" value="PROKAR_LIPOPROTEIN"/>
    <property type="match status" value="1"/>
</dbReference>
<dbReference type="AlphaFoldDB" id="A0A511MCH4"/>
<sequence length="112" mass="12772">MIVSRGDGVTWLFHTGASCGRWAKWVGHAEDGIRVSSICYPTDGHPAFRWWDRSPTIGDPGQISFGLDSRRPALKYLRDEFGPEWTPLWDKIQQEYDENSEGLRAAQARGHR</sequence>
<dbReference type="Proteomes" id="UP000321424">
    <property type="component" value="Unassembled WGS sequence"/>
</dbReference>
<organism evidence="1 2">
    <name type="scientific">Nocardia ninae NBRC 108245</name>
    <dbReference type="NCBI Taxonomy" id="1210091"/>
    <lineage>
        <taxon>Bacteria</taxon>
        <taxon>Bacillati</taxon>
        <taxon>Actinomycetota</taxon>
        <taxon>Actinomycetes</taxon>
        <taxon>Mycobacteriales</taxon>
        <taxon>Nocardiaceae</taxon>
        <taxon>Nocardia</taxon>
    </lineage>
</organism>
<gene>
    <name evidence="1" type="ORF">NN4_19850</name>
</gene>
<proteinExistence type="predicted"/>
<protein>
    <submittedName>
        <fullName evidence="1">Uncharacterized protein</fullName>
    </submittedName>
</protein>
<reference evidence="1 2" key="1">
    <citation type="submission" date="2019-07" db="EMBL/GenBank/DDBJ databases">
        <title>Whole genome shotgun sequence of Nocardia ninae NBRC 108245.</title>
        <authorList>
            <person name="Hosoyama A."/>
            <person name="Uohara A."/>
            <person name="Ohji S."/>
            <person name="Ichikawa N."/>
        </authorList>
    </citation>
    <scope>NUCLEOTIDE SEQUENCE [LARGE SCALE GENOMIC DNA]</scope>
    <source>
        <strain evidence="1 2">NBRC 108245</strain>
    </source>
</reference>
<evidence type="ECO:0000313" key="2">
    <source>
        <dbReference type="Proteomes" id="UP000321424"/>
    </source>
</evidence>